<evidence type="ECO:0000313" key="4">
    <source>
        <dbReference type="Proteomes" id="UP000566314"/>
    </source>
</evidence>
<feature type="domain" description="PLAT" evidence="2">
    <location>
        <begin position="263"/>
        <end position="380"/>
    </location>
</feature>
<dbReference type="PROSITE" id="PS50095">
    <property type="entry name" value="PLAT"/>
    <property type="match status" value="2"/>
</dbReference>
<gene>
    <name evidence="3" type="primary">Loxhd1_0</name>
    <name evidence="3" type="ORF">BUPERY_R11767</name>
</gene>
<dbReference type="SUPFAM" id="SSF49723">
    <property type="entry name" value="Lipase/lipooxygenase domain (PLAT/LH2 domain)"/>
    <property type="match status" value="2"/>
</dbReference>
<dbReference type="InterPro" id="IPR052970">
    <property type="entry name" value="Inner_ear_hair_cell_LOXHD"/>
</dbReference>
<evidence type="ECO:0000256" key="1">
    <source>
        <dbReference type="PROSITE-ProRule" id="PRU00152"/>
    </source>
</evidence>
<sequence length="380" mass="43162">MVMVFYGSNGKSNPVSMENKVEHKTENQITYDIHLPSNLGTLYKVRLGLQSLENNISQLSLRGFKIQNTSTLDTFSLTINKTLPLSPNGDRWIEFPIQWPLKEAFSVVTYHLTIFSRNILNERNVVHMTACIYGTHGDKGDRSLLQSLQNVQQGEKNESFLVIVDAVDLGELVKIVLLNSSKTDKILFTFRNCKLDIKKLHVQEAVKEHPIYVFEVNEEFSVNANKPKIQREIPGSFVIRGAKRKNDIDNNLKKEGSQVKNLTEYTIKAYTGDKRGAGTDNNVHILFGNEDKSEVFQLSQSLEHQNLFERGKVDTFKIKTKKLGSLHSIEIGHDGKDLVTSGWFLEKVETTDAVRNSVPCFNCNRSVDQSIITLYMLFSF</sequence>
<dbReference type="InterPro" id="IPR036392">
    <property type="entry name" value="PLAT/LH2_dom_sf"/>
</dbReference>
<comment type="caution">
    <text evidence="3">The sequence shown here is derived from an EMBL/GenBank/DDBJ whole genome shotgun (WGS) entry which is preliminary data.</text>
</comment>
<dbReference type="PANTHER" id="PTHR45901:SF3">
    <property type="entry name" value="LIPOXYGENASE HOMOLOGY DOMAIN-CONTAINING PROTEIN 1"/>
    <property type="match status" value="1"/>
</dbReference>
<feature type="non-terminal residue" evidence="3">
    <location>
        <position position="380"/>
    </location>
</feature>
<name>A0A7L3H1Q3_9PASS</name>
<dbReference type="Gene3D" id="2.60.60.20">
    <property type="entry name" value="PLAT/LH2 domain"/>
    <property type="match status" value="1"/>
</dbReference>
<comment type="caution">
    <text evidence="1">Lacks conserved residue(s) required for the propagation of feature annotation.</text>
</comment>
<dbReference type="Gene3D" id="2.40.180.10">
    <property type="entry name" value="Catalase core domain"/>
    <property type="match status" value="1"/>
</dbReference>
<reference evidence="3 4" key="1">
    <citation type="submission" date="2019-09" db="EMBL/GenBank/DDBJ databases">
        <title>Bird 10,000 Genomes (B10K) Project - Family phase.</title>
        <authorList>
            <person name="Zhang G."/>
        </authorList>
    </citation>
    <scope>NUCLEOTIDE SEQUENCE [LARGE SCALE GENOMIC DNA]</scope>
    <source>
        <strain evidence="3">B10K-DU-012-02</strain>
    </source>
</reference>
<dbReference type="Pfam" id="PF01477">
    <property type="entry name" value="PLAT"/>
    <property type="match status" value="1"/>
</dbReference>
<evidence type="ECO:0000313" key="3">
    <source>
        <dbReference type="EMBL" id="NXT98708.1"/>
    </source>
</evidence>
<dbReference type="AlphaFoldDB" id="A0A7L3H1Q3"/>
<proteinExistence type="predicted"/>
<dbReference type="OrthoDB" id="9895813at2759"/>
<evidence type="ECO:0000259" key="2">
    <source>
        <dbReference type="PROSITE" id="PS50095"/>
    </source>
</evidence>
<feature type="domain" description="PLAT" evidence="2">
    <location>
        <begin position="108"/>
        <end position="234"/>
    </location>
</feature>
<feature type="non-terminal residue" evidence="3">
    <location>
        <position position="1"/>
    </location>
</feature>
<dbReference type="PANTHER" id="PTHR45901">
    <property type="entry name" value="PROTEIN CBG12474"/>
    <property type="match status" value="1"/>
</dbReference>
<organism evidence="3 4">
    <name type="scientific">Buphagus erythrorhynchus</name>
    <name type="common">red-billed oxpecker</name>
    <dbReference type="NCBI Taxonomy" id="245048"/>
    <lineage>
        <taxon>Eukaryota</taxon>
        <taxon>Metazoa</taxon>
        <taxon>Chordata</taxon>
        <taxon>Craniata</taxon>
        <taxon>Vertebrata</taxon>
        <taxon>Euteleostomi</taxon>
        <taxon>Archelosauria</taxon>
        <taxon>Archosauria</taxon>
        <taxon>Dinosauria</taxon>
        <taxon>Saurischia</taxon>
        <taxon>Theropoda</taxon>
        <taxon>Coelurosauria</taxon>
        <taxon>Aves</taxon>
        <taxon>Neognathae</taxon>
        <taxon>Neoaves</taxon>
        <taxon>Telluraves</taxon>
        <taxon>Australaves</taxon>
        <taxon>Passeriformes</taxon>
        <taxon>Sturnidae</taxon>
        <taxon>Buphagus</taxon>
    </lineage>
</organism>
<dbReference type="EMBL" id="VZTT01016638">
    <property type="protein sequence ID" value="NXT98708.1"/>
    <property type="molecule type" value="Genomic_DNA"/>
</dbReference>
<accession>A0A7L3H1Q3</accession>
<dbReference type="InterPro" id="IPR001024">
    <property type="entry name" value="PLAT/LH2_dom"/>
</dbReference>
<dbReference type="Proteomes" id="UP000566314">
    <property type="component" value="Unassembled WGS sequence"/>
</dbReference>
<protein>
    <submittedName>
        <fullName evidence="3">LOXH1 protein</fullName>
    </submittedName>
</protein>
<keyword evidence="4" id="KW-1185">Reference proteome</keyword>